<proteinExistence type="predicted"/>
<evidence type="ECO:0000313" key="4">
    <source>
        <dbReference type="EMBL" id="KAK4446707.1"/>
    </source>
</evidence>
<name>A0AAV9GHD2_9PEZI</name>
<dbReference type="InterPro" id="IPR053178">
    <property type="entry name" value="Osmoadaptation_assoc"/>
</dbReference>
<dbReference type="CDD" id="cd00067">
    <property type="entry name" value="GAL4"/>
    <property type="match status" value="1"/>
</dbReference>
<feature type="domain" description="Zn(2)-C6 fungal-type" evidence="3">
    <location>
        <begin position="12"/>
        <end position="40"/>
    </location>
</feature>
<reference evidence="4" key="2">
    <citation type="submission" date="2023-05" db="EMBL/GenBank/DDBJ databases">
        <authorList>
            <consortium name="Lawrence Berkeley National Laboratory"/>
            <person name="Steindorff A."/>
            <person name="Hensen N."/>
            <person name="Bonometti L."/>
            <person name="Westerberg I."/>
            <person name="Brannstrom I.O."/>
            <person name="Guillou S."/>
            <person name="Cros-Aarteil S."/>
            <person name="Calhoun S."/>
            <person name="Haridas S."/>
            <person name="Kuo A."/>
            <person name="Mondo S."/>
            <person name="Pangilinan J."/>
            <person name="Riley R."/>
            <person name="Labutti K."/>
            <person name="Andreopoulos B."/>
            <person name="Lipzen A."/>
            <person name="Chen C."/>
            <person name="Yanf M."/>
            <person name="Daum C."/>
            <person name="Ng V."/>
            <person name="Clum A."/>
            <person name="Ohm R."/>
            <person name="Martin F."/>
            <person name="Silar P."/>
            <person name="Natvig D."/>
            <person name="Lalanne C."/>
            <person name="Gautier V."/>
            <person name="Ament-Velasquez S.L."/>
            <person name="Kruys A."/>
            <person name="Hutchinson M.I."/>
            <person name="Powell A.J."/>
            <person name="Barry K."/>
            <person name="Miller A.N."/>
            <person name="Grigoriev I.V."/>
            <person name="Debuchy R."/>
            <person name="Gladieux P."/>
            <person name="Thoren M.H."/>
            <person name="Johannesson H."/>
        </authorList>
    </citation>
    <scope>NUCLEOTIDE SEQUENCE</scope>
    <source>
        <strain evidence="4">PSN243</strain>
    </source>
</reference>
<dbReference type="EMBL" id="MU865955">
    <property type="protein sequence ID" value="KAK4446707.1"/>
    <property type="molecule type" value="Genomic_DNA"/>
</dbReference>
<dbReference type="InterPro" id="IPR036864">
    <property type="entry name" value="Zn2-C6_fun-type_DNA-bd_sf"/>
</dbReference>
<dbReference type="GO" id="GO:0000981">
    <property type="term" value="F:DNA-binding transcription factor activity, RNA polymerase II-specific"/>
    <property type="evidence" value="ECO:0007669"/>
    <property type="project" value="InterPro"/>
</dbReference>
<dbReference type="Pfam" id="PF00172">
    <property type="entry name" value="Zn_clus"/>
    <property type="match status" value="1"/>
</dbReference>
<dbReference type="PROSITE" id="PS50048">
    <property type="entry name" value="ZN2_CY6_FUNGAL_2"/>
    <property type="match status" value="1"/>
</dbReference>
<comment type="caution">
    <text evidence="4">The sequence shown here is derived from an EMBL/GenBank/DDBJ whole genome shotgun (WGS) entry which is preliminary data.</text>
</comment>
<organism evidence="4 5">
    <name type="scientific">Podospora aff. communis PSN243</name>
    <dbReference type="NCBI Taxonomy" id="3040156"/>
    <lineage>
        <taxon>Eukaryota</taxon>
        <taxon>Fungi</taxon>
        <taxon>Dikarya</taxon>
        <taxon>Ascomycota</taxon>
        <taxon>Pezizomycotina</taxon>
        <taxon>Sordariomycetes</taxon>
        <taxon>Sordariomycetidae</taxon>
        <taxon>Sordariales</taxon>
        <taxon>Podosporaceae</taxon>
        <taxon>Podospora</taxon>
    </lineage>
</organism>
<keyword evidence="1" id="KW-0539">Nucleus</keyword>
<feature type="compositionally biased region" description="Polar residues" evidence="2">
    <location>
        <begin position="61"/>
        <end position="84"/>
    </location>
</feature>
<evidence type="ECO:0000313" key="5">
    <source>
        <dbReference type="Proteomes" id="UP001321760"/>
    </source>
</evidence>
<dbReference type="PROSITE" id="PS00463">
    <property type="entry name" value="ZN2_CY6_FUNGAL_1"/>
    <property type="match status" value="1"/>
</dbReference>
<dbReference type="SUPFAM" id="SSF57701">
    <property type="entry name" value="Zn2/Cys6 DNA-binding domain"/>
    <property type="match status" value="1"/>
</dbReference>
<protein>
    <recommendedName>
        <fullName evidence="3">Zn(2)-C6 fungal-type domain-containing protein</fullName>
    </recommendedName>
</protein>
<evidence type="ECO:0000256" key="2">
    <source>
        <dbReference type="SAM" id="MobiDB-lite"/>
    </source>
</evidence>
<dbReference type="AlphaFoldDB" id="A0AAV9GHD2"/>
<dbReference type="GO" id="GO:0008270">
    <property type="term" value="F:zinc ion binding"/>
    <property type="evidence" value="ECO:0007669"/>
    <property type="project" value="InterPro"/>
</dbReference>
<evidence type="ECO:0000259" key="3">
    <source>
        <dbReference type="PROSITE" id="PS50048"/>
    </source>
</evidence>
<dbReference type="Gene3D" id="4.10.240.10">
    <property type="entry name" value="Zn(2)-C6 fungal-type DNA-binding domain"/>
    <property type="match status" value="1"/>
</dbReference>
<dbReference type="Proteomes" id="UP001321760">
    <property type="component" value="Unassembled WGS sequence"/>
</dbReference>
<dbReference type="PANTHER" id="PTHR38111">
    <property type="entry name" value="ZN(2)-C6 FUNGAL-TYPE DOMAIN-CONTAINING PROTEIN-RELATED"/>
    <property type="match status" value="1"/>
</dbReference>
<accession>A0AAV9GHD2</accession>
<feature type="region of interest" description="Disordered" evidence="2">
    <location>
        <begin position="60"/>
        <end position="84"/>
    </location>
</feature>
<evidence type="ECO:0000256" key="1">
    <source>
        <dbReference type="ARBA" id="ARBA00023242"/>
    </source>
</evidence>
<keyword evidence="5" id="KW-1185">Reference proteome</keyword>
<gene>
    <name evidence="4" type="ORF">QBC34DRAFT_450696</name>
</gene>
<reference evidence="4" key="1">
    <citation type="journal article" date="2023" name="Mol. Phylogenet. Evol.">
        <title>Genome-scale phylogeny and comparative genomics of the fungal order Sordariales.</title>
        <authorList>
            <person name="Hensen N."/>
            <person name="Bonometti L."/>
            <person name="Westerberg I."/>
            <person name="Brannstrom I.O."/>
            <person name="Guillou S."/>
            <person name="Cros-Aarteil S."/>
            <person name="Calhoun S."/>
            <person name="Haridas S."/>
            <person name="Kuo A."/>
            <person name="Mondo S."/>
            <person name="Pangilinan J."/>
            <person name="Riley R."/>
            <person name="LaButti K."/>
            <person name="Andreopoulos B."/>
            <person name="Lipzen A."/>
            <person name="Chen C."/>
            <person name="Yan M."/>
            <person name="Daum C."/>
            <person name="Ng V."/>
            <person name="Clum A."/>
            <person name="Steindorff A."/>
            <person name="Ohm R.A."/>
            <person name="Martin F."/>
            <person name="Silar P."/>
            <person name="Natvig D.O."/>
            <person name="Lalanne C."/>
            <person name="Gautier V."/>
            <person name="Ament-Velasquez S.L."/>
            <person name="Kruys A."/>
            <person name="Hutchinson M.I."/>
            <person name="Powell A.J."/>
            <person name="Barry K."/>
            <person name="Miller A.N."/>
            <person name="Grigoriev I.V."/>
            <person name="Debuchy R."/>
            <person name="Gladieux P."/>
            <person name="Hiltunen Thoren M."/>
            <person name="Johannesson H."/>
        </authorList>
    </citation>
    <scope>NUCLEOTIDE SEQUENCE</scope>
    <source>
        <strain evidence="4">PSN243</strain>
    </source>
</reference>
<dbReference type="PANTHER" id="PTHR38111:SF2">
    <property type="entry name" value="FINGER DOMAIN PROTEIN, PUTATIVE (AFU_ORTHOLOGUE AFUA_1G01560)-RELATED"/>
    <property type="match status" value="1"/>
</dbReference>
<sequence length="525" mass="58796">MPPLRPVPRSKGCITCTMRKTRCDGRRPACQACERRKQTCRGYRRGDFVFMNEGWMPPGVASSTDSPASIHKQSSSTTETPALSLQQPLAPDPRLIYASFFLSQFDRSKQPPQTLVMINTCQRYFGLLLDPSPFGDGSNPLPYAAEALVMNHFGKLNASPRLVQESISPYIKALRSMSSRLAQIQRVGIDSIEEEEIMQLVFACLYLAFWELATNPQGTVWQKHVRGLANILQWRGPQGFQLPRSLQVITLVRLFILLESVSSKHPTFLSGQQWQRFRNLDPSLIPWNNGSEPGVAVGPIHYLDFILDHLITISNLAAQFSDRLTKAPSMFLLQQMEEEGKAVLERLEPVLNSMMNKIGGNVAKAHEDPETAAKGPFWGRPLEYNLTSLCRTAAITLRLLLFDIIREQQQLINPPGMLLIKPRCQGESDSNHSTKLREHRTALTSHVEAIVNMIPYSSDGNIFGVAPLCFVPAFRIAKAVLSRERTALGAEGRVDEVERCLLTEAAIQRHLDFVASKKIPIKVDI</sequence>
<dbReference type="InterPro" id="IPR001138">
    <property type="entry name" value="Zn2Cys6_DnaBD"/>
</dbReference>